<evidence type="ECO:0000313" key="3">
    <source>
        <dbReference type="Proteomes" id="UP000215914"/>
    </source>
</evidence>
<reference evidence="2" key="1">
    <citation type="journal article" date="2017" name="Nature">
        <title>The sunflower genome provides insights into oil metabolism, flowering and Asterid evolution.</title>
        <authorList>
            <person name="Badouin H."/>
            <person name="Gouzy J."/>
            <person name="Grassa C.J."/>
            <person name="Murat F."/>
            <person name="Staton S.E."/>
            <person name="Cottret L."/>
            <person name="Lelandais-Briere C."/>
            <person name="Owens G.L."/>
            <person name="Carrere S."/>
            <person name="Mayjonade B."/>
            <person name="Legrand L."/>
            <person name="Gill N."/>
            <person name="Kane N.C."/>
            <person name="Bowers J.E."/>
            <person name="Hubner S."/>
            <person name="Bellec A."/>
            <person name="Berard A."/>
            <person name="Berges H."/>
            <person name="Blanchet N."/>
            <person name="Boniface M.C."/>
            <person name="Brunel D."/>
            <person name="Catrice O."/>
            <person name="Chaidir N."/>
            <person name="Claudel C."/>
            <person name="Donnadieu C."/>
            <person name="Faraut T."/>
            <person name="Fievet G."/>
            <person name="Helmstetter N."/>
            <person name="King M."/>
            <person name="Knapp S.J."/>
            <person name="Lai Z."/>
            <person name="Le Paslier M.C."/>
            <person name="Lippi Y."/>
            <person name="Lorenzon L."/>
            <person name="Mandel J.R."/>
            <person name="Marage G."/>
            <person name="Marchand G."/>
            <person name="Marquand E."/>
            <person name="Bret-Mestries E."/>
            <person name="Morien E."/>
            <person name="Nambeesan S."/>
            <person name="Nguyen T."/>
            <person name="Pegot-Espagnet P."/>
            <person name="Pouilly N."/>
            <person name="Raftis F."/>
            <person name="Sallet E."/>
            <person name="Schiex T."/>
            <person name="Thomas J."/>
            <person name="Vandecasteele C."/>
            <person name="Vares D."/>
            <person name="Vear F."/>
            <person name="Vautrin S."/>
            <person name="Crespi M."/>
            <person name="Mangin B."/>
            <person name="Burke J.M."/>
            <person name="Salse J."/>
            <person name="Munos S."/>
            <person name="Vincourt P."/>
            <person name="Rieseberg L.H."/>
            <person name="Langlade N.B."/>
        </authorList>
    </citation>
    <scope>NUCLEOTIDE SEQUENCE</scope>
    <source>
        <tissue evidence="2">Leaves</tissue>
    </source>
</reference>
<protein>
    <submittedName>
        <fullName evidence="2">Uncharacterized protein</fullName>
    </submittedName>
</protein>
<accession>A0A9K3NAH6</accession>
<feature type="region of interest" description="Disordered" evidence="1">
    <location>
        <begin position="1"/>
        <end position="27"/>
    </location>
</feature>
<dbReference type="EMBL" id="MNCJ02000324">
    <property type="protein sequence ID" value="KAF5792665.1"/>
    <property type="molecule type" value="Genomic_DNA"/>
</dbReference>
<comment type="caution">
    <text evidence="2">The sequence shown here is derived from an EMBL/GenBank/DDBJ whole genome shotgun (WGS) entry which is preliminary data.</text>
</comment>
<dbReference type="Gramene" id="mRNA:HanXRQr2_Chr09g0408451">
    <property type="protein sequence ID" value="mRNA:HanXRQr2_Chr09g0408451"/>
    <property type="gene ID" value="HanXRQr2_Chr09g0408451"/>
</dbReference>
<dbReference type="Proteomes" id="UP000215914">
    <property type="component" value="Unassembled WGS sequence"/>
</dbReference>
<keyword evidence="3" id="KW-1185">Reference proteome</keyword>
<reference evidence="2" key="2">
    <citation type="submission" date="2020-06" db="EMBL/GenBank/DDBJ databases">
        <title>Helianthus annuus Genome sequencing and assembly Release 2.</title>
        <authorList>
            <person name="Gouzy J."/>
            <person name="Langlade N."/>
            <person name="Munos S."/>
        </authorList>
    </citation>
    <scope>NUCLEOTIDE SEQUENCE</scope>
    <source>
        <tissue evidence="2">Leaves</tissue>
    </source>
</reference>
<dbReference type="AlphaFoldDB" id="A0A9K3NAH6"/>
<feature type="compositionally biased region" description="Low complexity" evidence="1">
    <location>
        <begin position="16"/>
        <end position="26"/>
    </location>
</feature>
<evidence type="ECO:0000313" key="2">
    <source>
        <dbReference type="EMBL" id="KAF5792665.1"/>
    </source>
</evidence>
<gene>
    <name evidence="2" type="ORF">HanXRQr2_Chr09g0408451</name>
</gene>
<organism evidence="2 3">
    <name type="scientific">Helianthus annuus</name>
    <name type="common">Common sunflower</name>
    <dbReference type="NCBI Taxonomy" id="4232"/>
    <lineage>
        <taxon>Eukaryota</taxon>
        <taxon>Viridiplantae</taxon>
        <taxon>Streptophyta</taxon>
        <taxon>Embryophyta</taxon>
        <taxon>Tracheophyta</taxon>
        <taxon>Spermatophyta</taxon>
        <taxon>Magnoliopsida</taxon>
        <taxon>eudicotyledons</taxon>
        <taxon>Gunneridae</taxon>
        <taxon>Pentapetalae</taxon>
        <taxon>asterids</taxon>
        <taxon>campanulids</taxon>
        <taxon>Asterales</taxon>
        <taxon>Asteraceae</taxon>
        <taxon>Asteroideae</taxon>
        <taxon>Heliantheae alliance</taxon>
        <taxon>Heliantheae</taxon>
        <taxon>Helianthus</taxon>
    </lineage>
</organism>
<sequence>MMVMIRGCRSPPPPSFRSSSASSSSATDYKAILTHRKGIIKDDKGKVDLAEGV</sequence>
<name>A0A9K3NAH6_HELAN</name>
<proteinExistence type="predicted"/>
<evidence type="ECO:0000256" key="1">
    <source>
        <dbReference type="SAM" id="MobiDB-lite"/>
    </source>
</evidence>